<sequence>MNHALLKGILLVIISISLFLAITSDSPYPLAALGLAIVCWSLMTKQPKN</sequence>
<proteinExistence type="predicted"/>
<keyword evidence="1" id="KW-0472">Membrane</keyword>
<reference evidence="2" key="1">
    <citation type="submission" date="2018-05" db="EMBL/GenBank/DDBJ databases">
        <authorList>
            <person name="Lanie J.A."/>
            <person name="Ng W.-L."/>
            <person name="Kazmierczak K.M."/>
            <person name="Andrzejewski T.M."/>
            <person name="Davidsen T.M."/>
            <person name="Wayne K.J."/>
            <person name="Tettelin H."/>
            <person name="Glass J.I."/>
            <person name="Rusch D."/>
            <person name="Podicherti R."/>
            <person name="Tsui H.-C.T."/>
            <person name="Winkler M.E."/>
        </authorList>
    </citation>
    <scope>NUCLEOTIDE SEQUENCE</scope>
</reference>
<feature type="transmembrane region" description="Helical" evidence="1">
    <location>
        <begin position="28"/>
        <end position="44"/>
    </location>
</feature>
<feature type="transmembrane region" description="Helical" evidence="1">
    <location>
        <begin position="5"/>
        <end position="22"/>
    </location>
</feature>
<protein>
    <submittedName>
        <fullName evidence="2">Uncharacterized protein</fullName>
    </submittedName>
</protein>
<evidence type="ECO:0000313" key="2">
    <source>
        <dbReference type="EMBL" id="SVC40652.1"/>
    </source>
</evidence>
<keyword evidence="1" id="KW-0812">Transmembrane</keyword>
<accession>A0A382LZY8</accession>
<dbReference type="AlphaFoldDB" id="A0A382LZY8"/>
<dbReference type="EMBL" id="UINC01089500">
    <property type="protein sequence ID" value="SVC40652.1"/>
    <property type="molecule type" value="Genomic_DNA"/>
</dbReference>
<evidence type="ECO:0000256" key="1">
    <source>
        <dbReference type="SAM" id="Phobius"/>
    </source>
</evidence>
<name>A0A382LZY8_9ZZZZ</name>
<keyword evidence="1" id="KW-1133">Transmembrane helix</keyword>
<organism evidence="2">
    <name type="scientific">marine metagenome</name>
    <dbReference type="NCBI Taxonomy" id="408172"/>
    <lineage>
        <taxon>unclassified sequences</taxon>
        <taxon>metagenomes</taxon>
        <taxon>ecological metagenomes</taxon>
    </lineage>
</organism>
<gene>
    <name evidence="2" type="ORF">METZ01_LOCUS293506</name>
</gene>